<dbReference type="EMBL" id="MNAD01000447">
    <property type="protein sequence ID" value="OJT12804.1"/>
    <property type="molecule type" value="Genomic_DNA"/>
</dbReference>
<dbReference type="Pfam" id="PF08635">
    <property type="entry name" value="ox_reductase_C"/>
    <property type="match status" value="1"/>
</dbReference>
<comment type="caution">
    <text evidence="3">The sequence shown here is derived from an EMBL/GenBank/DDBJ whole genome shotgun (WGS) entry which is preliminary data.</text>
</comment>
<feature type="domain" description="Gfo/Idh/MocA-like oxidoreductase N-terminal" evidence="1">
    <location>
        <begin position="13"/>
        <end position="132"/>
    </location>
</feature>
<dbReference type="InterPro" id="IPR052515">
    <property type="entry name" value="Gfo/Idh/MocA_Oxidoreductase"/>
</dbReference>
<gene>
    <name evidence="3" type="ORF">TRAPUB_10639</name>
</gene>
<dbReference type="Gene3D" id="3.30.360.10">
    <property type="entry name" value="Dihydrodipicolinate Reductase, domain 2"/>
    <property type="match status" value="1"/>
</dbReference>
<name>A0A1M2VYW0_TRAPU</name>
<evidence type="ECO:0008006" key="5">
    <source>
        <dbReference type="Google" id="ProtNLM"/>
    </source>
</evidence>
<dbReference type="InterPro" id="IPR013944">
    <property type="entry name" value="OxRdtase_put_C"/>
</dbReference>
<keyword evidence="4" id="KW-1185">Reference proteome</keyword>
<feature type="domain" description="Oxidoreductase putative C-terminal" evidence="2">
    <location>
        <begin position="192"/>
        <end position="278"/>
    </location>
</feature>
<dbReference type="OrthoDB" id="10250282at2759"/>
<protein>
    <recommendedName>
        <fullName evidence="5">Gfo/Idh/MocA-like oxidoreductase N-terminal domain-containing protein</fullName>
    </recommendedName>
</protein>
<dbReference type="Pfam" id="PF01408">
    <property type="entry name" value="GFO_IDH_MocA"/>
    <property type="match status" value="1"/>
</dbReference>
<organism evidence="3 4">
    <name type="scientific">Trametes pubescens</name>
    <name type="common">White-rot fungus</name>
    <dbReference type="NCBI Taxonomy" id="154538"/>
    <lineage>
        <taxon>Eukaryota</taxon>
        <taxon>Fungi</taxon>
        <taxon>Dikarya</taxon>
        <taxon>Basidiomycota</taxon>
        <taxon>Agaricomycotina</taxon>
        <taxon>Agaricomycetes</taxon>
        <taxon>Polyporales</taxon>
        <taxon>Polyporaceae</taxon>
        <taxon>Trametes</taxon>
    </lineage>
</organism>
<evidence type="ECO:0000259" key="2">
    <source>
        <dbReference type="Pfam" id="PF08635"/>
    </source>
</evidence>
<dbReference type="Proteomes" id="UP000184267">
    <property type="component" value="Unassembled WGS sequence"/>
</dbReference>
<dbReference type="PANTHER" id="PTHR43249">
    <property type="entry name" value="UDP-N-ACETYL-2-AMINO-2-DEOXY-D-GLUCURONATE OXIDASE"/>
    <property type="match status" value="1"/>
</dbReference>
<dbReference type="Gene3D" id="3.40.50.720">
    <property type="entry name" value="NAD(P)-binding Rossmann-like Domain"/>
    <property type="match status" value="1"/>
</dbReference>
<evidence type="ECO:0000259" key="1">
    <source>
        <dbReference type="Pfam" id="PF01408"/>
    </source>
</evidence>
<reference evidence="3 4" key="1">
    <citation type="submission" date="2016-10" db="EMBL/GenBank/DDBJ databases">
        <title>Genome sequence of the basidiomycete white-rot fungus Trametes pubescens.</title>
        <authorList>
            <person name="Makela M.R."/>
            <person name="Granchi Z."/>
            <person name="Peng M."/>
            <person name="De Vries R.P."/>
            <person name="Grigoriev I."/>
            <person name="Riley R."/>
            <person name="Hilden K."/>
        </authorList>
    </citation>
    <scope>NUCLEOTIDE SEQUENCE [LARGE SCALE GENOMIC DNA]</scope>
    <source>
        <strain evidence="3 4">FBCC735</strain>
    </source>
</reference>
<sequence>MAKTIVSDIIILCPRLRVVALVDLDASRATAALDAKLASPAAHAYADCKVFPTVAEAARSMLSQTPHIAIVGAPPFARGTDIPGRDLELQLVEAFPRCALFVEKPVSSGPEDACWRVADVLAKKGTLVGVGYMLRHGGTRPVPEDVRLTITSADLTGVLTTATIKPSSSRPLTSVRKRPVPYVPQRLIPGLLGDLSRYFGGDVHLPSVVAHTVQPHEAPGKLSAKRFDEDLIPPENRLPRLTSATWKYRGGAVGTLTHVIALHGNTYDTEFEVYADGYRFKLVDPYGTPKLCIRRPGVAEEDVHVFKEDDPFRTELETFVDVVEERSSRDRVLSSYEDAIKTYELTWAIRRASEAAAASYA</sequence>
<evidence type="ECO:0000313" key="3">
    <source>
        <dbReference type="EMBL" id="OJT12804.1"/>
    </source>
</evidence>
<dbReference type="GO" id="GO:0000166">
    <property type="term" value="F:nucleotide binding"/>
    <property type="evidence" value="ECO:0007669"/>
    <property type="project" value="InterPro"/>
</dbReference>
<evidence type="ECO:0000313" key="4">
    <source>
        <dbReference type="Proteomes" id="UP000184267"/>
    </source>
</evidence>
<dbReference type="AlphaFoldDB" id="A0A1M2VYW0"/>
<dbReference type="InterPro" id="IPR000683">
    <property type="entry name" value="Gfo/Idh/MocA-like_OxRdtase_N"/>
</dbReference>
<proteinExistence type="predicted"/>
<dbReference type="PANTHER" id="PTHR43249:SF1">
    <property type="entry name" value="D-GLUCOSIDE 3-DEHYDROGENASE"/>
    <property type="match status" value="1"/>
</dbReference>
<accession>A0A1M2VYW0</accession>
<dbReference type="OMA" id="CTIARYN"/>
<dbReference type="STRING" id="154538.A0A1M2VYW0"/>